<dbReference type="InterPro" id="IPR001356">
    <property type="entry name" value="HD"/>
</dbReference>
<keyword evidence="2 3" id="KW-0371">Homeobox</keyword>
<organism evidence="5 6">
    <name type="scientific">Rotaria socialis</name>
    <dbReference type="NCBI Taxonomy" id="392032"/>
    <lineage>
        <taxon>Eukaryota</taxon>
        <taxon>Metazoa</taxon>
        <taxon>Spiralia</taxon>
        <taxon>Gnathifera</taxon>
        <taxon>Rotifera</taxon>
        <taxon>Eurotatoria</taxon>
        <taxon>Bdelloidea</taxon>
        <taxon>Philodinida</taxon>
        <taxon>Philodinidae</taxon>
        <taxon>Rotaria</taxon>
    </lineage>
</organism>
<dbReference type="InterPro" id="IPR009057">
    <property type="entry name" value="Homeodomain-like_sf"/>
</dbReference>
<dbReference type="PANTHER" id="PTHR24333:SF8">
    <property type="entry name" value="HOMEOBOX PROTEIN CEH-62"/>
    <property type="match status" value="1"/>
</dbReference>
<gene>
    <name evidence="5" type="ORF">UJA718_LOCUS15435</name>
</gene>
<name>A0A820KU70_9BILA</name>
<dbReference type="AlphaFoldDB" id="A0A820KU70"/>
<dbReference type="InterPro" id="IPR050848">
    <property type="entry name" value="Homeobox_TF"/>
</dbReference>
<keyword evidence="2 3" id="KW-0539">Nucleus</keyword>
<dbReference type="PROSITE" id="PS50071">
    <property type="entry name" value="HOMEOBOX_2"/>
    <property type="match status" value="1"/>
</dbReference>
<evidence type="ECO:0000259" key="4">
    <source>
        <dbReference type="PROSITE" id="PS50071"/>
    </source>
</evidence>
<dbReference type="SMART" id="SM00389">
    <property type="entry name" value="HOX"/>
    <property type="match status" value="1"/>
</dbReference>
<dbReference type="Proteomes" id="UP000663873">
    <property type="component" value="Unassembled WGS sequence"/>
</dbReference>
<dbReference type="GO" id="GO:0003677">
    <property type="term" value="F:DNA binding"/>
    <property type="evidence" value="ECO:0007669"/>
    <property type="project" value="UniProtKB-UniRule"/>
</dbReference>
<evidence type="ECO:0000313" key="5">
    <source>
        <dbReference type="EMBL" id="CAF4345518.1"/>
    </source>
</evidence>
<evidence type="ECO:0000313" key="6">
    <source>
        <dbReference type="Proteomes" id="UP000663873"/>
    </source>
</evidence>
<evidence type="ECO:0000256" key="2">
    <source>
        <dbReference type="PROSITE-ProRule" id="PRU00108"/>
    </source>
</evidence>
<evidence type="ECO:0000256" key="1">
    <source>
        <dbReference type="ARBA" id="ARBA00004123"/>
    </source>
</evidence>
<proteinExistence type="predicted"/>
<sequence length="229" mass="27155">MNTTRKSSFRINDLLAAFKQPNLPVKQSTSIPPSVSLNLFQSISQLTSNKVELNPFIFPGMNLHTYFNNVQLLKHCRRRKARTVFTDQQLNELEKRFENQKYLSTPDRYDLANSLNLSEAQVKTCTSYIYGKRFYQSLMLPSSANLEAGSNDKRNAEIEQKLTNEQLQYVRQRYRMNKYASPMEIRQIVTQLDIDDSEFYIDLTEWFFYRRSMEYENEQYRYQLARIAA</sequence>
<feature type="DNA-binding region" description="Homeobox" evidence="2">
    <location>
        <begin position="78"/>
        <end position="124"/>
    </location>
</feature>
<dbReference type="SUPFAM" id="SSF46689">
    <property type="entry name" value="Homeodomain-like"/>
    <property type="match status" value="1"/>
</dbReference>
<protein>
    <recommendedName>
        <fullName evidence="4">Homeobox domain-containing protein</fullName>
    </recommendedName>
</protein>
<keyword evidence="6" id="KW-1185">Reference proteome</keyword>
<dbReference type="CDD" id="cd00086">
    <property type="entry name" value="homeodomain"/>
    <property type="match status" value="1"/>
</dbReference>
<reference evidence="5" key="1">
    <citation type="submission" date="2021-02" db="EMBL/GenBank/DDBJ databases">
        <authorList>
            <person name="Nowell W R."/>
        </authorList>
    </citation>
    <scope>NUCLEOTIDE SEQUENCE</scope>
</reference>
<feature type="domain" description="Homeobox" evidence="4">
    <location>
        <begin position="76"/>
        <end position="123"/>
    </location>
</feature>
<accession>A0A820KU70</accession>
<comment type="caution">
    <text evidence="5">The sequence shown here is derived from an EMBL/GenBank/DDBJ whole genome shotgun (WGS) entry which is preliminary data.</text>
</comment>
<dbReference type="Pfam" id="PF00046">
    <property type="entry name" value="Homeodomain"/>
    <property type="match status" value="1"/>
</dbReference>
<comment type="subcellular location">
    <subcellularLocation>
        <location evidence="1 2 3">Nucleus</location>
    </subcellularLocation>
</comment>
<keyword evidence="2 3" id="KW-0238">DNA-binding</keyword>
<dbReference type="Gene3D" id="1.10.10.60">
    <property type="entry name" value="Homeodomain-like"/>
    <property type="match status" value="1"/>
</dbReference>
<dbReference type="PANTHER" id="PTHR24333">
    <property type="entry name" value="HOMEO BOX HB9 LIKE A-RELATED"/>
    <property type="match status" value="1"/>
</dbReference>
<dbReference type="GO" id="GO:0005634">
    <property type="term" value="C:nucleus"/>
    <property type="evidence" value="ECO:0007669"/>
    <property type="project" value="UniProtKB-SubCell"/>
</dbReference>
<dbReference type="EMBL" id="CAJOBP010002278">
    <property type="protein sequence ID" value="CAF4345518.1"/>
    <property type="molecule type" value="Genomic_DNA"/>
</dbReference>
<evidence type="ECO:0000256" key="3">
    <source>
        <dbReference type="RuleBase" id="RU000682"/>
    </source>
</evidence>